<dbReference type="Pfam" id="PF00550">
    <property type="entry name" value="PP-binding"/>
    <property type="match status" value="3"/>
</dbReference>
<keyword evidence="8" id="KW-0677">Repeat</keyword>
<evidence type="ECO:0000259" key="12">
    <source>
        <dbReference type="PROSITE" id="PS52004"/>
    </source>
</evidence>
<dbReference type="InterPro" id="IPR009081">
    <property type="entry name" value="PP-bd_ACP"/>
</dbReference>
<feature type="active site" description="Proton acceptor; for dehydratase activity" evidence="9">
    <location>
        <position position="56"/>
    </location>
</feature>
<dbReference type="InterPro" id="IPR016039">
    <property type="entry name" value="Thiolase-like"/>
</dbReference>
<comment type="caution">
    <text evidence="14">The sequence shown here is derived from an EMBL/GenBank/DDBJ whole genome shotgun (WGS) entry which is preliminary data.</text>
</comment>
<dbReference type="InterPro" id="IPR014030">
    <property type="entry name" value="Ketoacyl_synth_N"/>
</dbReference>
<dbReference type="Pfam" id="PF02801">
    <property type="entry name" value="Ketoacyl-synt_C"/>
    <property type="match status" value="2"/>
</dbReference>
<dbReference type="InterPro" id="IPR020807">
    <property type="entry name" value="PKS_DH"/>
</dbReference>
<dbReference type="SUPFAM" id="SSF47336">
    <property type="entry name" value="ACP-like"/>
    <property type="match status" value="3"/>
</dbReference>
<feature type="region of interest" description="Disordered" evidence="10">
    <location>
        <begin position="461"/>
        <end position="487"/>
    </location>
</feature>
<accession>A0ABS4RWI1</accession>
<dbReference type="InterPro" id="IPR042104">
    <property type="entry name" value="PKS_dehydratase_sf"/>
</dbReference>
<organism evidence="14 15">
    <name type="scientific">Paenibacillus xylanexedens</name>
    <dbReference type="NCBI Taxonomy" id="528191"/>
    <lineage>
        <taxon>Bacteria</taxon>
        <taxon>Bacillati</taxon>
        <taxon>Bacillota</taxon>
        <taxon>Bacilli</taxon>
        <taxon>Bacillales</taxon>
        <taxon>Paenibacillaceae</taxon>
        <taxon>Paenibacillus</taxon>
    </lineage>
</organism>
<evidence type="ECO:0000256" key="2">
    <source>
        <dbReference type="ARBA" id="ARBA00004496"/>
    </source>
</evidence>
<dbReference type="InterPro" id="IPR054514">
    <property type="entry name" value="RhiE-like_linker"/>
</dbReference>
<dbReference type="InterPro" id="IPR014031">
    <property type="entry name" value="Ketoacyl_synth_C"/>
</dbReference>
<evidence type="ECO:0000313" key="14">
    <source>
        <dbReference type="EMBL" id="MBP2247255.1"/>
    </source>
</evidence>
<dbReference type="InterPro" id="IPR057326">
    <property type="entry name" value="KR_dom"/>
</dbReference>
<dbReference type="InterPro" id="IPR036291">
    <property type="entry name" value="NAD(P)-bd_dom_sf"/>
</dbReference>
<evidence type="ECO:0000256" key="9">
    <source>
        <dbReference type="PROSITE-ProRule" id="PRU01363"/>
    </source>
</evidence>
<dbReference type="InterPro" id="IPR049552">
    <property type="entry name" value="PKS_DH_N"/>
</dbReference>
<dbReference type="PANTHER" id="PTHR43775">
    <property type="entry name" value="FATTY ACID SYNTHASE"/>
    <property type="match status" value="1"/>
</dbReference>
<dbReference type="GO" id="GO:0016740">
    <property type="term" value="F:transferase activity"/>
    <property type="evidence" value="ECO:0007669"/>
    <property type="project" value="UniProtKB-KW"/>
</dbReference>
<dbReference type="Pfam" id="PF08659">
    <property type="entry name" value="KR"/>
    <property type="match status" value="1"/>
</dbReference>
<dbReference type="InterPro" id="IPR013968">
    <property type="entry name" value="PKS_KR"/>
</dbReference>
<dbReference type="PANTHER" id="PTHR43775:SF37">
    <property type="entry name" value="SI:DKEY-61P9.11"/>
    <property type="match status" value="1"/>
</dbReference>
<reference evidence="14 15" key="1">
    <citation type="submission" date="2021-03" db="EMBL/GenBank/DDBJ databases">
        <title>Genomic Encyclopedia of Type Strains, Phase IV (KMG-IV): sequencing the most valuable type-strain genomes for metagenomic binning, comparative biology and taxonomic classification.</title>
        <authorList>
            <person name="Goeker M."/>
        </authorList>
    </citation>
    <scope>NUCLEOTIDE SEQUENCE [LARGE SCALE GENOMIC DNA]</scope>
    <source>
        <strain evidence="14 15">DSM 21292</strain>
    </source>
</reference>
<dbReference type="PROSITE" id="PS00012">
    <property type="entry name" value="PHOSPHOPANTETHEINE"/>
    <property type="match status" value="2"/>
</dbReference>
<dbReference type="InterPro" id="IPR036736">
    <property type="entry name" value="ACP-like_sf"/>
</dbReference>
<feature type="region of interest" description="Disordered" evidence="10">
    <location>
        <begin position="1686"/>
        <end position="1756"/>
    </location>
</feature>
<dbReference type="SMART" id="SM00822">
    <property type="entry name" value="PKS_KR"/>
    <property type="match status" value="1"/>
</dbReference>
<dbReference type="PROSITE" id="PS50075">
    <property type="entry name" value="CARRIER"/>
    <property type="match status" value="3"/>
</dbReference>
<evidence type="ECO:0000256" key="7">
    <source>
        <dbReference type="ARBA" id="ARBA00022679"/>
    </source>
</evidence>
<comment type="subcellular location">
    <subcellularLocation>
        <location evidence="2">Cytoplasm</location>
    </subcellularLocation>
</comment>
<feature type="compositionally biased region" description="Polar residues" evidence="10">
    <location>
        <begin position="1746"/>
        <end position="1756"/>
    </location>
</feature>
<proteinExistence type="predicted"/>
<dbReference type="RefSeq" id="WP_244988394.1">
    <property type="nucleotide sequence ID" value="NZ_CBCSLC010000047.1"/>
</dbReference>
<keyword evidence="6" id="KW-0597">Phosphoprotein</keyword>
<name>A0ABS4RWI1_PAEXY</name>
<evidence type="ECO:0000256" key="8">
    <source>
        <dbReference type="ARBA" id="ARBA00022737"/>
    </source>
</evidence>
<evidence type="ECO:0000259" key="13">
    <source>
        <dbReference type="PROSITE" id="PS52019"/>
    </source>
</evidence>
<feature type="region of interest" description="N-terminal hotdog fold" evidence="9">
    <location>
        <begin position="19"/>
        <end position="154"/>
    </location>
</feature>
<feature type="compositionally biased region" description="Polar residues" evidence="10">
    <location>
        <begin position="1686"/>
        <end position="1700"/>
    </location>
</feature>
<evidence type="ECO:0000256" key="5">
    <source>
        <dbReference type="ARBA" id="ARBA00022490"/>
    </source>
</evidence>
<dbReference type="Pfam" id="PF21089">
    <property type="entry name" value="PKS_DH_N"/>
    <property type="match status" value="1"/>
</dbReference>
<sequence length="2516" mass="278351">MFQLDRRCNSYRNIRSNRAFLISSSYEKGVTRIMTLPATESFLQRLRHSDYFVRDHRVHGVCTLPGVVLLDMVYRLSGSHLRTTSIELRDIVFIQPIVTSTDFDVDIMLTLSMKMDEGQVTIHSRKVPKDGEPPSSDVLNMECKLYLLNGKGAVQPVQALKPTHLLPSKDTDGLQTWDMDQIYQLARQADIQHFSFMKNHGDVYRQDQMEWMDIRLSNLAEQYLDKFHAHVALLDGATFAGSSFRLGSVGSLDAEVPPYIPFMIERFVIYDRFPAEIRTFTEQTPSDLSGGDIISRSIVVTDREGRLLAEFVHLKAKRVRHAASITGLTNPMTTGRNDKPTSELVISGISEWSKTTMMSAGSQDQIRSTISAYVKAEIARMLHILPEAVDERAGFYEQGLDSMHLLELVKRLENRVNMELYPTLLFEHSSVQALTEYLHTHCYDAWNEAAAVSERVNLNTLPSQSSHSTDEKPATHSEIPATAREIEENGEPVCYEPKWIETQDIHEAESARHTIADGKMPQSDLTPYRIVVLYGNYPALAAKMELQSDVYEIHQLPDHLSMDADLYRQKVTALYGMIQAKAIHPNAGRRIVLQVLSDSRDTGGYIHGFEGLVKTAAMELPAFGAQLIRMDLHESSMDETLIRQLRLEAENISSGSAVCIWYKGDSLQRHVRKLVEIPVPGPALEKHYKPDGIYLITGGMGGLGYALAVHLSRQCRCKLVLVGRSPLSENIQRKLNPLHINGAEAMYIQADTTVLAEMKQAVLQIRDQYGGITGVFHCAGTAKDQLMLQKPLSDLEQVLKPKMDGLWNLEQALNDLRPEFTVAFSSLSAIVGNKGQADYAVANSCMDRLLLNHQERGGTKGAIPRQFTINWPLWADGGMKVNDHIRSSMYTSSGSMPLPLAQGMSLIDRIIAQDVSQVVLVYGNKSRIQSAMGDDMAIHLPPPSDPEDIAVIGMAGRYPSANNMDELARILKEGRDCITPMPDDRWAGLHLPYSASEYYPAGGFLDVIDDFDPAFFQISPLQAERMDPQARLFLQAAWTACEDAGFAIERDKHHDASADKRNVGVFAGVFWNHYELLGAAMTQQGTPTAMGSNASAIANLVSYHLNFHGPSIAVDSMCSSSLTAIHLACESIRHGQSHYAIAGGVNLVTHPHKYVFLKQAKFLSSDGKCRSFGKDGDGYVPSEGVGAVLLTTVAEARKQGYPVYGVIKGSALNHAGKTSGTTVPDPVAQSEVIADALAAANVEPGTIGYIEAHGTGTSLGDPIEIQGLERAFRNSRNPGQNCAVGSLKSNIGHLEAAAGVAGLSKLILQIKHRELFPSLHAEELNPLIPFENTCFHVQQTTERWERRHGKQNGRYAEWPVRAGLSSFGASGSNAHLIVEEYIPTAVSWADRSALDADSGEAEVSEDGEVVLPISARTQERLMEYARQVRIYLENGGLSERLIDIAYTFQLGRTDMKYRVAWTGSSHSELVEQIDQFLKSQSSLQQHSSEKLDEMTMTLLEDHPSLERLHQWAALWEQGQGIDWTALYGDLQKKPTIVRVPTYPFARNRYWIQAEDQSVGETTREKGSQLHRAEKSPSEVEDADIVQHMNEKSNPVTGSAMTPSFQENQGKEQVLALLSQTVSSLLKVSIFDLDSDTEWAEYGFDSILFTELADRLNRDHGLGLTPAIFFEHGTIRELAVHLLQNHPTKWKQPSASRTTPQPELLNDMSHSVPGASEREEPLQSSLRSTASEEEKHRSARSHAGTGSKLNSGSDQLSSPEPIAIVGISAKFPMADNAEQFWHNLLDGKDCISEIPEERWRWQDYMGDPLREKGKTNVKYAGFMSGISEFDPLFFGISPKEAMHMDPQQRLLMMHVWKVIEDAGYAPSDLSGSAMGLFIGTGSSGYNVMLAQSNEAVEAYSVTATVPSVGPNRMSYTLNIHGPSQPVETSCSSSLVAIHRAVQAIRNGDCETAVAGGVNTILSVDAHISLTKAGMLSADGRCKTFSSEANGYGRGEGVGMIFLKKLSDAQRDHDHIYGLIRGSGENHGGKAGSLTAPNPKAQTALLNSVYARAGIDPSTINYIEAHGTGTPLGDPIEINALKTVFQETRAGLSPTGQTSTPEQSTPYCGVGSVKTNIGHLELASGIAGVIKVLLQMKHRKLVPSLHAEQLSPYVQLENSPFYVVRQKQEWERLKDSNGNEMPRRAGVSSFGFGGSNAHVILEEYIPPRQHDEVSVSESELAPVAIVLSAKSKERLREQMIQLSAVLLRNEEDTSQQLRRIACTLQTGRQAMEYRAGFIAASITELKSLLDGYVQEAYLWTDSDDSVHVQRLSESAKGHKLHLASTAAHKRTAALFREDEELGEALQKWIIRRKYHKLLELWVQGVEIQWELLYTEDRPERISLPTYPFTPEKYWVGMKNTVTEDSFEASNEEIETVPVAKAEAIESTAPNPSVESEIRSIMAALLGIPPDNMDEHRSLEDYGMDSVLALQLLHHLQARISSEIGMNDLNKCHTLQDVISLSLNPMHPEHERKLVPDTP</sequence>
<dbReference type="SMART" id="SM00825">
    <property type="entry name" value="PKS_KS"/>
    <property type="match status" value="2"/>
</dbReference>
<dbReference type="InterPro" id="IPR020806">
    <property type="entry name" value="PKS_PP-bd"/>
</dbReference>
<dbReference type="EMBL" id="JAGIKV010000014">
    <property type="protein sequence ID" value="MBP2247255.1"/>
    <property type="molecule type" value="Genomic_DNA"/>
</dbReference>
<dbReference type="InterPro" id="IPR006162">
    <property type="entry name" value="Ppantetheine_attach_site"/>
</dbReference>
<keyword evidence="4" id="KW-0596">Phosphopantetheine</keyword>
<feature type="domain" description="Carrier" evidence="11">
    <location>
        <begin position="368"/>
        <end position="442"/>
    </location>
</feature>
<evidence type="ECO:0000256" key="10">
    <source>
        <dbReference type="SAM" id="MobiDB-lite"/>
    </source>
</evidence>
<feature type="domain" description="Ketosynthase family 3 (KS3)" evidence="12">
    <location>
        <begin position="1758"/>
        <end position="2201"/>
    </location>
</feature>
<dbReference type="InterPro" id="IPR049900">
    <property type="entry name" value="PKS_mFAS_DH"/>
</dbReference>
<evidence type="ECO:0000256" key="6">
    <source>
        <dbReference type="ARBA" id="ARBA00022553"/>
    </source>
</evidence>
<dbReference type="SUPFAM" id="SSF53901">
    <property type="entry name" value="Thiolase-like"/>
    <property type="match status" value="2"/>
</dbReference>
<keyword evidence="5" id="KW-0963">Cytoplasm</keyword>
<dbReference type="SMART" id="SM01294">
    <property type="entry name" value="PKS_PP_betabranch"/>
    <property type="match status" value="2"/>
</dbReference>
<feature type="region of interest" description="Disordered" evidence="10">
    <location>
        <begin position="1557"/>
        <end position="1579"/>
    </location>
</feature>
<gene>
    <name evidence="14" type="ORF">J2Z28_003906</name>
</gene>
<dbReference type="SUPFAM" id="SSF51735">
    <property type="entry name" value="NAD(P)-binding Rossmann-fold domains"/>
    <property type="match status" value="1"/>
</dbReference>
<comment type="function">
    <text evidence="1">Involved in some intermediate steps for the synthesis of the antibiotic polyketide bacillaene which is involved in secondary metabolism.</text>
</comment>
<dbReference type="Gene3D" id="3.10.129.110">
    <property type="entry name" value="Polyketide synthase dehydratase"/>
    <property type="match status" value="1"/>
</dbReference>
<feature type="domain" description="PKS/mFAS DH" evidence="13">
    <location>
        <begin position="19"/>
        <end position="325"/>
    </location>
</feature>
<dbReference type="Pfam" id="PF00109">
    <property type="entry name" value="ketoacyl-synt"/>
    <property type="match status" value="2"/>
</dbReference>
<keyword evidence="7 14" id="KW-0808">Transferase</keyword>
<dbReference type="Gene3D" id="3.40.50.720">
    <property type="entry name" value="NAD(P)-binding Rossmann-like Domain"/>
    <property type="match status" value="1"/>
</dbReference>
<dbReference type="Proteomes" id="UP000810207">
    <property type="component" value="Unassembled WGS sequence"/>
</dbReference>
<keyword evidence="15" id="KW-1185">Reference proteome</keyword>
<dbReference type="CDD" id="cd08953">
    <property type="entry name" value="KR_2_SDR_x"/>
    <property type="match status" value="1"/>
</dbReference>
<feature type="region of interest" description="C-terminal hotdog fold" evidence="9">
    <location>
        <begin position="171"/>
        <end position="325"/>
    </location>
</feature>
<dbReference type="Gene3D" id="1.10.1200.10">
    <property type="entry name" value="ACP-like"/>
    <property type="match status" value="3"/>
</dbReference>
<dbReference type="Pfam" id="PF22336">
    <property type="entry name" value="RhiE-like_linker"/>
    <property type="match status" value="2"/>
</dbReference>
<dbReference type="SMART" id="SM00826">
    <property type="entry name" value="PKS_DH"/>
    <property type="match status" value="1"/>
</dbReference>
<evidence type="ECO:0000256" key="1">
    <source>
        <dbReference type="ARBA" id="ARBA00003299"/>
    </source>
</evidence>
<dbReference type="SMART" id="SM00823">
    <property type="entry name" value="PKS_PP"/>
    <property type="match status" value="3"/>
</dbReference>
<evidence type="ECO:0000313" key="15">
    <source>
        <dbReference type="Proteomes" id="UP000810207"/>
    </source>
</evidence>
<evidence type="ECO:0000259" key="11">
    <source>
        <dbReference type="PROSITE" id="PS50075"/>
    </source>
</evidence>
<evidence type="ECO:0000256" key="4">
    <source>
        <dbReference type="ARBA" id="ARBA00022450"/>
    </source>
</evidence>
<evidence type="ECO:0000256" key="3">
    <source>
        <dbReference type="ARBA" id="ARBA00004789"/>
    </source>
</evidence>
<dbReference type="InterPro" id="IPR050091">
    <property type="entry name" value="PKS_NRPS_Biosynth_Enz"/>
</dbReference>
<dbReference type="PROSITE" id="PS52019">
    <property type="entry name" value="PKS_MFAS_DH"/>
    <property type="match status" value="1"/>
</dbReference>
<feature type="domain" description="Carrier" evidence="11">
    <location>
        <begin position="1608"/>
        <end position="1685"/>
    </location>
</feature>
<dbReference type="InterPro" id="IPR020841">
    <property type="entry name" value="PKS_Beta-ketoAc_synthase_dom"/>
</dbReference>
<feature type="domain" description="Ketosynthase family 3 (KS3)" evidence="12">
    <location>
        <begin position="946"/>
        <end position="1380"/>
    </location>
</feature>
<protein>
    <submittedName>
        <fullName evidence="14">Acyl transferase domain-containing protein</fullName>
    </submittedName>
</protein>
<dbReference type="PROSITE" id="PS52004">
    <property type="entry name" value="KS3_2"/>
    <property type="match status" value="2"/>
</dbReference>
<comment type="pathway">
    <text evidence="3">Antibiotic biosynthesis; bacillaene biosynthesis.</text>
</comment>
<feature type="domain" description="Carrier" evidence="11">
    <location>
        <begin position="2426"/>
        <end position="2503"/>
    </location>
</feature>
<feature type="active site" description="Proton donor; for dehydratase activity" evidence="9">
    <location>
        <position position="235"/>
    </location>
</feature>
<dbReference type="Gene3D" id="1.10.1240.100">
    <property type="match status" value="2"/>
</dbReference>
<dbReference type="Gene3D" id="3.40.47.10">
    <property type="match status" value="2"/>
</dbReference>
<feature type="compositionally biased region" description="Basic and acidic residues" evidence="10">
    <location>
        <begin position="1561"/>
        <end position="1577"/>
    </location>
</feature>
<dbReference type="CDD" id="cd00833">
    <property type="entry name" value="PKS"/>
    <property type="match status" value="2"/>
</dbReference>